<name>A0A067QBS4_9AGAM</name>
<evidence type="ECO:0000313" key="3">
    <source>
        <dbReference type="Proteomes" id="UP000027265"/>
    </source>
</evidence>
<keyword evidence="3" id="KW-1185">Reference proteome</keyword>
<organism evidence="2 3">
    <name type="scientific">Jaapia argillacea MUCL 33604</name>
    <dbReference type="NCBI Taxonomy" id="933084"/>
    <lineage>
        <taxon>Eukaryota</taxon>
        <taxon>Fungi</taxon>
        <taxon>Dikarya</taxon>
        <taxon>Basidiomycota</taxon>
        <taxon>Agaricomycotina</taxon>
        <taxon>Agaricomycetes</taxon>
        <taxon>Agaricomycetidae</taxon>
        <taxon>Jaapiales</taxon>
        <taxon>Jaapiaceae</taxon>
        <taxon>Jaapia</taxon>
    </lineage>
</organism>
<keyword evidence="1" id="KW-0472">Membrane</keyword>
<evidence type="ECO:0000313" key="2">
    <source>
        <dbReference type="EMBL" id="KDQ64513.1"/>
    </source>
</evidence>
<dbReference type="STRING" id="933084.A0A067QBS4"/>
<dbReference type="AlphaFoldDB" id="A0A067QBS4"/>
<feature type="transmembrane region" description="Helical" evidence="1">
    <location>
        <begin position="36"/>
        <end position="58"/>
    </location>
</feature>
<feature type="transmembrane region" description="Helical" evidence="1">
    <location>
        <begin position="74"/>
        <end position="94"/>
    </location>
</feature>
<feature type="transmembrane region" description="Helical" evidence="1">
    <location>
        <begin position="12"/>
        <end position="30"/>
    </location>
</feature>
<protein>
    <submittedName>
        <fullName evidence="2">Uncharacterized protein</fullName>
    </submittedName>
</protein>
<dbReference type="HOGENOM" id="CLU_120070_0_0_1"/>
<keyword evidence="1" id="KW-0812">Transmembrane</keyword>
<dbReference type="InParanoid" id="A0A067QBS4"/>
<evidence type="ECO:0000256" key="1">
    <source>
        <dbReference type="SAM" id="Phobius"/>
    </source>
</evidence>
<proteinExistence type="predicted"/>
<dbReference type="Proteomes" id="UP000027265">
    <property type="component" value="Unassembled WGS sequence"/>
</dbReference>
<dbReference type="EMBL" id="KL197709">
    <property type="protein sequence ID" value="KDQ64513.1"/>
    <property type="molecule type" value="Genomic_DNA"/>
</dbReference>
<sequence>MAELFSVRRGRSFGVAAVAAFVGHMIVYMLPQSLQIFTFTQTSIAILAICSLMVLVVAHHRRHGEVLSQTQEEMILIGAFGLFWFAILIALRAFRAEDGAGTAMARAPSRATGGRQRAPFTGRRRSWCHPDDMYCVVEEYSYY</sequence>
<keyword evidence="1" id="KW-1133">Transmembrane helix</keyword>
<accession>A0A067QBS4</accession>
<dbReference type="OrthoDB" id="3266871at2759"/>
<gene>
    <name evidence="2" type="ORF">JAAARDRAFT_28151</name>
</gene>
<reference evidence="3" key="1">
    <citation type="journal article" date="2014" name="Proc. Natl. Acad. Sci. U.S.A.">
        <title>Extensive sampling of basidiomycete genomes demonstrates inadequacy of the white-rot/brown-rot paradigm for wood decay fungi.</title>
        <authorList>
            <person name="Riley R."/>
            <person name="Salamov A.A."/>
            <person name="Brown D.W."/>
            <person name="Nagy L.G."/>
            <person name="Floudas D."/>
            <person name="Held B.W."/>
            <person name="Levasseur A."/>
            <person name="Lombard V."/>
            <person name="Morin E."/>
            <person name="Otillar R."/>
            <person name="Lindquist E.A."/>
            <person name="Sun H."/>
            <person name="LaButti K.M."/>
            <person name="Schmutz J."/>
            <person name="Jabbour D."/>
            <person name="Luo H."/>
            <person name="Baker S.E."/>
            <person name="Pisabarro A.G."/>
            <person name="Walton J.D."/>
            <person name="Blanchette R.A."/>
            <person name="Henrissat B."/>
            <person name="Martin F."/>
            <person name="Cullen D."/>
            <person name="Hibbett D.S."/>
            <person name="Grigoriev I.V."/>
        </authorList>
    </citation>
    <scope>NUCLEOTIDE SEQUENCE [LARGE SCALE GENOMIC DNA]</scope>
    <source>
        <strain evidence="3">MUCL 33604</strain>
    </source>
</reference>